<organism evidence="1 2">
    <name type="scientific">Meloidogyne incognita</name>
    <name type="common">Southern root-knot nematode worm</name>
    <name type="synonym">Oxyuris incognita</name>
    <dbReference type="NCBI Taxonomy" id="6306"/>
    <lineage>
        <taxon>Eukaryota</taxon>
        <taxon>Metazoa</taxon>
        <taxon>Ecdysozoa</taxon>
        <taxon>Nematoda</taxon>
        <taxon>Chromadorea</taxon>
        <taxon>Rhabditida</taxon>
        <taxon>Tylenchina</taxon>
        <taxon>Tylenchomorpha</taxon>
        <taxon>Tylenchoidea</taxon>
        <taxon>Meloidogynidae</taxon>
        <taxon>Meloidogyninae</taxon>
        <taxon>Meloidogyne</taxon>
        <taxon>Meloidogyne incognita group</taxon>
    </lineage>
</organism>
<dbReference type="AlphaFoldDB" id="A0A914MS80"/>
<reference evidence="2" key="1">
    <citation type="submission" date="2022-11" db="UniProtKB">
        <authorList>
            <consortium name="WormBaseParasite"/>
        </authorList>
    </citation>
    <scope>IDENTIFICATION</scope>
</reference>
<proteinExistence type="predicted"/>
<evidence type="ECO:0000313" key="2">
    <source>
        <dbReference type="WBParaSite" id="Minc3s02546g30579"/>
    </source>
</evidence>
<dbReference type="WBParaSite" id="Minc3s02546g30579">
    <property type="protein sequence ID" value="Minc3s02546g30579"/>
    <property type="gene ID" value="Minc3s02546g30579"/>
</dbReference>
<evidence type="ECO:0000313" key="1">
    <source>
        <dbReference type="Proteomes" id="UP000887563"/>
    </source>
</evidence>
<sequence length="85" mass="9818">MIGQQPPVGMLPTYHLGKCVHRVNKDPKLLMKCQDNEHFDSLSTFKLITTLSRLITPIVCKCQFCPFRAYWDQTFLGIAFTFYSS</sequence>
<name>A0A914MS80_MELIC</name>
<keyword evidence="1" id="KW-1185">Reference proteome</keyword>
<protein>
    <submittedName>
        <fullName evidence="2">Uncharacterized protein</fullName>
    </submittedName>
</protein>
<accession>A0A914MS80</accession>
<dbReference type="Proteomes" id="UP000887563">
    <property type="component" value="Unplaced"/>
</dbReference>